<evidence type="ECO:0000313" key="2">
    <source>
        <dbReference type="Proteomes" id="UP000012488"/>
    </source>
</evidence>
<dbReference type="KEGG" id="mmes:MMSR116_29305"/>
<protein>
    <submittedName>
        <fullName evidence="1">Uncharacterized protein</fullName>
    </submittedName>
</protein>
<organism evidence="1 2">
    <name type="scientific">Methylobacterium mesophilicum SR1.6/6</name>
    <dbReference type="NCBI Taxonomy" id="908290"/>
    <lineage>
        <taxon>Bacteria</taxon>
        <taxon>Pseudomonadati</taxon>
        <taxon>Pseudomonadota</taxon>
        <taxon>Alphaproteobacteria</taxon>
        <taxon>Hyphomicrobiales</taxon>
        <taxon>Methylobacteriaceae</taxon>
        <taxon>Methylobacterium</taxon>
    </lineage>
</organism>
<reference evidence="1 2" key="2">
    <citation type="journal article" date="2013" name="Genome Announc.">
        <title>Draft Genome Sequence of Methylobacterium mesophilicum Strain SR1.6/6, Isolated from Citrus sinensis.</title>
        <authorList>
            <person name="Marinho Almeida D."/>
            <person name="Dini-Andreote F."/>
            <person name="Camargo Neves A.A."/>
            <person name="Juca Ramos R.T."/>
            <person name="Andreote F.D."/>
            <person name="Carneiro A.R."/>
            <person name="Oliveira de Souza Lima A."/>
            <person name="Caracciolo Gomes de Sa P.H."/>
            <person name="Ribeiro Barbosa M.S."/>
            <person name="Araujo W.L."/>
            <person name="Silva A."/>
        </authorList>
    </citation>
    <scope>NUCLEOTIDE SEQUENCE [LARGE SCALE GENOMIC DNA]</scope>
    <source>
        <strain evidence="1 2">SR1.6/6</strain>
    </source>
</reference>
<dbReference type="RefSeq" id="WP_158169222.1">
    <property type="nucleotide sequence ID" value="NZ_CP043538.1"/>
</dbReference>
<dbReference type="EMBL" id="CP043538">
    <property type="protein sequence ID" value="QGY05534.1"/>
    <property type="molecule type" value="Genomic_DNA"/>
</dbReference>
<name>A0A6B9FZ41_9HYPH</name>
<sequence length="189" mass="20354">MDQANPDGVRLLARHRNTGRANVHRLTAEARGPNVFVLPQNDAAGGYVERDGDAGFRVLGLNAAVDPAEAVCRHLGQLNDHGLFIEKARELVRHQAALSGWELRADGGSDFQMHGLARKPTSFSALLIGSYAAAVKRPRSLQFETACIVLPVRRATAAVPPRASITSDVLASGSIPLEYTQFGYAARCR</sequence>
<proteinExistence type="predicted"/>
<dbReference type="AlphaFoldDB" id="A0A6B9FZ41"/>
<accession>A0A6B9FZ41</accession>
<dbReference type="Proteomes" id="UP000012488">
    <property type="component" value="Chromosome"/>
</dbReference>
<reference evidence="1 2" key="1">
    <citation type="journal article" date="2012" name="Genet. Mol. Biol.">
        <title>Analysis of 16S rRNA and mxaF genes revealing insights into Methylobacterium niche-specific plant association.</title>
        <authorList>
            <person name="Dourado M.N."/>
            <person name="Andreote F.D."/>
            <person name="Dini-Andreote F."/>
            <person name="Conti R."/>
            <person name="Araujo J.M."/>
            <person name="Araujo W.L."/>
        </authorList>
    </citation>
    <scope>NUCLEOTIDE SEQUENCE [LARGE SCALE GENOMIC DNA]</scope>
    <source>
        <strain evidence="1 2">SR1.6/6</strain>
    </source>
</reference>
<evidence type="ECO:0000313" key="1">
    <source>
        <dbReference type="EMBL" id="QGY05534.1"/>
    </source>
</evidence>
<gene>
    <name evidence="1" type="ORF">MMSR116_29305</name>
</gene>